<name>A0ABQ9FNV2_TEGGR</name>
<keyword evidence="5 6" id="KW-0131">Cell cycle</keyword>
<dbReference type="Proteomes" id="UP001217089">
    <property type="component" value="Unassembled WGS sequence"/>
</dbReference>
<dbReference type="Gene3D" id="3.40.250.10">
    <property type="entry name" value="Rhodanese-like domain"/>
    <property type="match status" value="1"/>
</dbReference>
<dbReference type="PANTHER" id="PTHR10828">
    <property type="entry name" value="M-PHASE INDUCER PHOSPHATASE DUAL SPECIFICITY PHOSPHATASE CDC25"/>
    <property type="match status" value="1"/>
</dbReference>
<keyword evidence="9" id="KW-1185">Reference proteome</keyword>
<evidence type="ECO:0000256" key="6">
    <source>
        <dbReference type="RuleBase" id="RU368028"/>
    </source>
</evidence>
<dbReference type="InterPro" id="IPR036873">
    <property type="entry name" value="Rhodanese-like_dom_sf"/>
</dbReference>
<evidence type="ECO:0000256" key="1">
    <source>
        <dbReference type="ARBA" id="ARBA00011065"/>
    </source>
</evidence>
<dbReference type="PROSITE" id="PS50206">
    <property type="entry name" value="RHODANESE_3"/>
    <property type="match status" value="1"/>
</dbReference>
<comment type="caution">
    <text evidence="8">The sequence shown here is derived from an EMBL/GenBank/DDBJ whole genome shotgun (WGS) entry which is preliminary data.</text>
</comment>
<accession>A0ABQ9FNV2</accession>
<dbReference type="CDD" id="cd01530">
    <property type="entry name" value="Cdc25"/>
    <property type="match status" value="1"/>
</dbReference>
<dbReference type="PANTHER" id="PTHR10828:SF76">
    <property type="entry name" value="M-PHASE INDUCER PHOSPHATASE"/>
    <property type="match status" value="1"/>
</dbReference>
<organism evidence="8 9">
    <name type="scientific">Tegillarca granosa</name>
    <name type="common">Malaysian cockle</name>
    <name type="synonym">Anadara granosa</name>
    <dbReference type="NCBI Taxonomy" id="220873"/>
    <lineage>
        <taxon>Eukaryota</taxon>
        <taxon>Metazoa</taxon>
        <taxon>Spiralia</taxon>
        <taxon>Lophotrochozoa</taxon>
        <taxon>Mollusca</taxon>
        <taxon>Bivalvia</taxon>
        <taxon>Autobranchia</taxon>
        <taxon>Pteriomorphia</taxon>
        <taxon>Arcoida</taxon>
        <taxon>Arcoidea</taxon>
        <taxon>Arcidae</taxon>
        <taxon>Tegillarca</taxon>
    </lineage>
</organism>
<dbReference type="EC" id="3.1.3.48" evidence="6"/>
<dbReference type="EMBL" id="JARBDR010000246">
    <property type="protein sequence ID" value="KAJ8317383.1"/>
    <property type="molecule type" value="Genomic_DNA"/>
</dbReference>
<dbReference type="SMART" id="SM00450">
    <property type="entry name" value="RHOD"/>
    <property type="match status" value="1"/>
</dbReference>
<evidence type="ECO:0000256" key="5">
    <source>
        <dbReference type="ARBA" id="ARBA00023306"/>
    </source>
</evidence>
<comment type="function">
    <text evidence="6">Tyrosine protein phosphatase which functions as a dosage-dependent inducer of mitotic progression.</text>
</comment>
<evidence type="ECO:0000256" key="3">
    <source>
        <dbReference type="ARBA" id="ARBA00022801"/>
    </source>
</evidence>
<dbReference type="SUPFAM" id="SSF52821">
    <property type="entry name" value="Rhodanese/Cell cycle control phosphatase"/>
    <property type="match status" value="1"/>
</dbReference>
<evidence type="ECO:0000313" key="8">
    <source>
        <dbReference type="EMBL" id="KAJ8317383.1"/>
    </source>
</evidence>
<protein>
    <recommendedName>
        <fullName evidence="6">M-phase inducer phosphatase</fullName>
        <ecNumber evidence="6">3.1.3.48</ecNumber>
    </recommendedName>
</protein>
<sequence>MLKMKLFSDIDASPVISKMSLFSPEKSVCIDFEDFELLMTPVGKEMSIDPMIMDEDSGLGMDMLDIDSSILDESEETENNFQIKRPIISKNFENRKTTSKRLLTDDEESPISTSKYRCSRSPIKRSMSYHCGVIEQNSKLSKTLMTKLLKCFQDQLNKGDNKESGVKSVVERFVGDDDLIADGTSSYCLPTIKGKHNDLKSITTETMADVLSGVYDDVVGSFRIIDCRYPYEYDGGHIKGAENLYTHDNILKLLDERKEVNTDGKKEIIIFHCEFSSERGPKMSRFLRSKDRELNALNYPALSYPEVYLLHDGYKSFYYKQKELCEPMSYIPMLHEDHGADLRHFRVKSKSFACGEKNRRIRRRSLVN</sequence>
<dbReference type="InterPro" id="IPR000751">
    <property type="entry name" value="MPI_Phosphatase"/>
</dbReference>
<comment type="similarity">
    <text evidence="1 6">Belongs to the MPI phosphatase family.</text>
</comment>
<keyword evidence="6" id="KW-0498">Mitosis</keyword>
<dbReference type="PRINTS" id="PR00716">
    <property type="entry name" value="MPIPHPHTASE"/>
</dbReference>
<dbReference type="InterPro" id="IPR001763">
    <property type="entry name" value="Rhodanese-like_dom"/>
</dbReference>
<evidence type="ECO:0000256" key="4">
    <source>
        <dbReference type="ARBA" id="ARBA00022912"/>
    </source>
</evidence>
<evidence type="ECO:0000313" key="9">
    <source>
        <dbReference type="Proteomes" id="UP001217089"/>
    </source>
</evidence>
<keyword evidence="3 6" id="KW-0378">Hydrolase</keyword>
<evidence type="ECO:0000259" key="7">
    <source>
        <dbReference type="PROSITE" id="PS50206"/>
    </source>
</evidence>
<keyword evidence="4 6" id="KW-0904">Protein phosphatase</keyword>
<dbReference type="Pfam" id="PF00581">
    <property type="entry name" value="Rhodanese"/>
    <property type="match status" value="1"/>
</dbReference>
<feature type="domain" description="Rhodanese" evidence="7">
    <location>
        <begin position="218"/>
        <end position="326"/>
    </location>
</feature>
<reference evidence="8 9" key="1">
    <citation type="submission" date="2022-12" db="EMBL/GenBank/DDBJ databases">
        <title>Chromosome-level genome of Tegillarca granosa.</title>
        <authorList>
            <person name="Kim J."/>
        </authorList>
    </citation>
    <scope>NUCLEOTIDE SEQUENCE [LARGE SCALE GENOMIC DNA]</scope>
    <source>
        <strain evidence="8">Teg-2019</strain>
        <tissue evidence="8">Adductor muscle</tissue>
    </source>
</reference>
<keyword evidence="2 6" id="KW-0132">Cell division</keyword>
<gene>
    <name evidence="8" type="ORF">KUTeg_005287</name>
</gene>
<comment type="catalytic activity">
    <reaction evidence="6">
        <text>O-phospho-L-tyrosyl-[protein] + H2O = L-tyrosyl-[protein] + phosphate</text>
        <dbReference type="Rhea" id="RHEA:10684"/>
        <dbReference type="Rhea" id="RHEA-COMP:10136"/>
        <dbReference type="Rhea" id="RHEA-COMP:20101"/>
        <dbReference type="ChEBI" id="CHEBI:15377"/>
        <dbReference type="ChEBI" id="CHEBI:43474"/>
        <dbReference type="ChEBI" id="CHEBI:46858"/>
        <dbReference type="ChEBI" id="CHEBI:61978"/>
        <dbReference type="EC" id="3.1.3.48"/>
    </reaction>
</comment>
<proteinExistence type="inferred from homology"/>
<evidence type="ECO:0000256" key="2">
    <source>
        <dbReference type="ARBA" id="ARBA00022618"/>
    </source>
</evidence>